<evidence type="ECO:0000313" key="1">
    <source>
        <dbReference type="EMBL" id="EFN69389.1"/>
    </source>
</evidence>
<dbReference type="AlphaFoldDB" id="E2AB00"/>
<dbReference type="EMBL" id="GL438230">
    <property type="protein sequence ID" value="EFN69389.1"/>
    <property type="molecule type" value="Genomic_DNA"/>
</dbReference>
<accession>E2AB00</accession>
<name>E2AB00_CAMFO</name>
<evidence type="ECO:0000313" key="2">
    <source>
        <dbReference type="Proteomes" id="UP000000311"/>
    </source>
</evidence>
<dbReference type="OrthoDB" id="3214149at2759"/>
<proteinExistence type="predicted"/>
<protein>
    <submittedName>
        <fullName evidence="1">Protein cubitus interruptus</fullName>
    </submittedName>
</protein>
<sequence length="203" mass="22632">MVTPNSQIPNMHSAQQSPVINQCGPMSHCSQLNLTNQSKPINTLTTNLQNCQQPQQSTPCLQITNCVHPNGVHRQINDSGISKRTSSQLCNTQQTNCKMQQQQPVHIIVKCAQCRDISQSQQSSPVKPPQGMRHDSYRRTLEYVQQCKNWSGNAQTHETNVSSSTHPISLPQPLPASANMVVNDMTSSLSSLLEENRYLQMIQ</sequence>
<gene>
    <name evidence="1" type="ORF">EAG_15691</name>
</gene>
<dbReference type="STRING" id="104421.E2AB00"/>
<organism evidence="2">
    <name type="scientific">Camponotus floridanus</name>
    <name type="common">Florida carpenter ant</name>
    <dbReference type="NCBI Taxonomy" id="104421"/>
    <lineage>
        <taxon>Eukaryota</taxon>
        <taxon>Metazoa</taxon>
        <taxon>Ecdysozoa</taxon>
        <taxon>Arthropoda</taxon>
        <taxon>Hexapoda</taxon>
        <taxon>Insecta</taxon>
        <taxon>Pterygota</taxon>
        <taxon>Neoptera</taxon>
        <taxon>Endopterygota</taxon>
        <taxon>Hymenoptera</taxon>
        <taxon>Apocrita</taxon>
        <taxon>Aculeata</taxon>
        <taxon>Formicoidea</taxon>
        <taxon>Formicidae</taxon>
        <taxon>Formicinae</taxon>
        <taxon>Camponotus</taxon>
    </lineage>
</organism>
<dbReference type="Proteomes" id="UP000000311">
    <property type="component" value="Unassembled WGS sequence"/>
</dbReference>
<reference evidence="1 2" key="1">
    <citation type="journal article" date="2010" name="Science">
        <title>Genomic comparison of the ants Camponotus floridanus and Harpegnathos saltator.</title>
        <authorList>
            <person name="Bonasio R."/>
            <person name="Zhang G."/>
            <person name="Ye C."/>
            <person name="Mutti N.S."/>
            <person name="Fang X."/>
            <person name="Qin N."/>
            <person name="Donahue G."/>
            <person name="Yang P."/>
            <person name="Li Q."/>
            <person name="Li C."/>
            <person name="Zhang P."/>
            <person name="Huang Z."/>
            <person name="Berger S.L."/>
            <person name="Reinberg D."/>
            <person name="Wang J."/>
            <person name="Liebig J."/>
        </authorList>
    </citation>
    <scope>NUCLEOTIDE SEQUENCE [LARGE SCALE GENOMIC DNA]</scope>
    <source>
        <strain evidence="2">C129</strain>
    </source>
</reference>
<dbReference type="InParanoid" id="E2AB00"/>
<keyword evidence="2" id="KW-1185">Reference proteome</keyword>